<reference evidence="2 3" key="1">
    <citation type="journal article" date="2017" name="Biotechnol. Biofuels">
        <title>Differential beta-glucosidase expression as a function of carbon source availability in Talaromyces amestolkiae: a genomic and proteomic approach.</title>
        <authorList>
            <person name="de Eugenio L.I."/>
            <person name="Mendez-Liter J.A."/>
            <person name="Nieto-Dominguez M."/>
            <person name="Alonso L."/>
            <person name="Gil-Munoz J."/>
            <person name="Barriuso J."/>
            <person name="Prieto A."/>
            <person name="Martinez M.J."/>
        </authorList>
    </citation>
    <scope>NUCLEOTIDE SEQUENCE [LARGE SCALE GENOMIC DNA]</scope>
    <source>
        <strain evidence="2 3">CIB</strain>
    </source>
</reference>
<protein>
    <submittedName>
        <fullName evidence="2">Uncharacterized protein</fullName>
    </submittedName>
</protein>
<name>A0A364L725_TALAM</name>
<feature type="region of interest" description="Disordered" evidence="1">
    <location>
        <begin position="94"/>
        <end position="119"/>
    </location>
</feature>
<dbReference type="EMBL" id="MIKG01000015">
    <property type="protein sequence ID" value="RAO71501.1"/>
    <property type="molecule type" value="Genomic_DNA"/>
</dbReference>
<dbReference type="OrthoDB" id="4224960at2759"/>
<comment type="caution">
    <text evidence="2">The sequence shown here is derived from an EMBL/GenBank/DDBJ whole genome shotgun (WGS) entry which is preliminary data.</text>
</comment>
<gene>
    <name evidence="2" type="ORF">BHQ10_007513</name>
</gene>
<keyword evidence="3" id="KW-1185">Reference proteome</keyword>
<sequence length="157" mass="18200">MSTNRLRALSMLDLDAEREQMITQLALHLAEILKQLMMLDSNSRQKTIAETRQWLPPNINATYKEGNLYVAVIPHRSYENPMALPSILQEDDLETPYPPSLEFSEEPDTPDDCPGTPTDFESYVEAMSTYTQEDIWNSFDVVDWPSWMDNDVFSRYD</sequence>
<dbReference type="RefSeq" id="XP_040736016.1">
    <property type="nucleotide sequence ID" value="XM_040880217.1"/>
</dbReference>
<dbReference type="Proteomes" id="UP000249363">
    <property type="component" value="Unassembled WGS sequence"/>
</dbReference>
<evidence type="ECO:0000313" key="2">
    <source>
        <dbReference type="EMBL" id="RAO71501.1"/>
    </source>
</evidence>
<organism evidence="2 3">
    <name type="scientific">Talaromyces amestolkiae</name>
    <dbReference type="NCBI Taxonomy" id="1196081"/>
    <lineage>
        <taxon>Eukaryota</taxon>
        <taxon>Fungi</taxon>
        <taxon>Dikarya</taxon>
        <taxon>Ascomycota</taxon>
        <taxon>Pezizomycotina</taxon>
        <taxon>Eurotiomycetes</taxon>
        <taxon>Eurotiomycetidae</taxon>
        <taxon>Eurotiales</taxon>
        <taxon>Trichocomaceae</taxon>
        <taxon>Talaromyces</taxon>
        <taxon>Talaromyces sect. Talaromyces</taxon>
    </lineage>
</organism>
<accession>A0A364L725</accession>
<proteinExistence type="predicted"/>
<evidence type="ECO:0000256" key="1">
    <source>
        <dbReference type="SAM" id="MobiDB-lite"/>
    </source>
</evidence>
<dbReference type="AlphaFoldDB" id="A0A364L725"/>
<dbReference type="GeneID" id="63796728"/>
<evidence type="ECO:0000313" key="3">
    <source>
        <dbReference type="Proteomes" id="UP000249363"/>
    </source>
</evidence>